<organism evidence="2 3">
    <name type="scientific">Seminavis robusta</name>
    <dbReference type="NCBI Taxonomy" id="568900"/>
    <lineage>
        <taxon>Eukaryota</taxon>
        <taxon>Sar</taxon>
        <taxon>Stramenopiles</taxon>
        <taxon>Ochrophyta</taxon>
        <taxon>Bacillariophyta</taxon>
        <taxon>Bacillariophyceae</taxon>
        <taxon>Bacillariophycidae</taxon>
        <taxon>Naviculales</taxon>
        <taxon>Naviculaceae</taxon>
        <taxon>Seminavis</taxon>
    </lineage>
</organism>
<dbReference type="EMBL" id="CAICTM010000048">
    <property type="protein sequence ID" value="CAB9498893.1"/>
    <property type="molecule type" value="Genomic_DNA"/>
</dbReference>
<feature type="chain" id="PRO_5040285882" evidence="1">
    <location>
        <begin position="36"/>
        <end position="593"/>
    </location>
</feature>
<evidence type="ECO:0000313" key="3">
    <source>
        <dbReference type="Proteomes" id="UP001153069"/>
    </source>
</evidence>
<feature type="signal peptide" evidence="1">
    <location>
        <begin position="1"/>
        <end position="35"/>
    </location>
</feature>
<dbReference type="AlphaFoldDB" id="A0A9N8H1S8"/>
<dbReference type="Proteomes" id="UP001153069">
    <property type="component" value="Unassembled WGS sequence"/>
</dbReference>
<reference evidence="2" key="1">
    <citation type="submission" date="2020-06" db="EMBL/GenBank/DDBJ databases">
        <authorList>
            <consortium name="Plant Systems Biology data submission"/>
        </authorList>
    </citation>
    <scope>NUCLEOTIDE SEQUENCE</scope>
    <source>
        <strain evidence="2">D6</strain>
    </source>
</reference>
<evidence type="ECO:0000313" key="2">
    <source>
        <dbReference type="EMBL" id="CAB9498893.1"/>
    </source>
</evidence>
<protein>
    <submittedName>
        <fullName evidence="2">Uncharacterized protein</fullName>
    </submittedName>
</protein>
<accession>A0A9N8H1S8</accession>
<evidence type="ECO:0000256" key="1">
    <source>
        <dbReference type="SAM" id="SignalP"/>
    </source>
</evidence>
<comment type="caution">
    <text evidence="2">The sequence shown here is derived from an EMBL/GenBank/DDBJ whole genome shotgun (WGS) entry which is preliminary data.</text>
</comment>
<proteinExistence type="predicted"/>
<keyword evidence="1" id="KW-0732">Signal</keyword>
<keyword evidence="3" id="KW-1185">Reference proteome</keyword>
<name>A0A9N8H1S8_9STRA</name>
<sequence length="593" mass="61076">MVPYRRPFNLKNLLGLIQQALIVAFLCANVKPANGQNGNGGSSGPNYDCSLTLQDGSTLIGNDINNVDGVTFSTAGTLTCNAVSPARIGPCHGATISFCLSVVCNSNACQNADLSRGVEAVECKDIAACYGAKLPAISTMTLQNDSSLLGNAINSVTGVTISTAGTLTCEATSRNNPGPCNGATISNCLIVVCESNACRNADLSTIDAVLCQGVGACDSAYLPALCTVTYPDGATSIGAAIGESDALVYDASTNSLTCRDCDGLTISGCSRVVSPSVCTLFRPDGIAYSGAALSTLADVEFHANTNSLTCKEHNGLFTGLCKYDISYNSPTISGCSQLICEKNACWGAEITGIPSIECTGFSACDEATIKELPNDALVKCEGNKACLNTEITAAVSSSGSRVICDGQNACTASSPFETIINVDCLECKSSDACLKNPSTGCEFHGALCQDGPQGSCPCSLTMSTGEVYLEQDINTLTDVSYDSNANSILCEGQLQGQCRDGTIMACPTVECSTRACKGTTVWKPNDLDCVGLWACKEAVLKELPSGATAACNGDRACVDAEFTTEEGQGGVTVDCIDIGSQACLRATLDGSSL</sequence>
<gene>
    <name evidence="2" type="ORF">SEMRO_48_G028121.1</name>
</gene>